<dbReference type="SUPFAM" id="SSF54529">
    <property type="entry name" value="Mitochondrial glycoprotein MAM33-like"/>
    <property type="match status" value="1"/>
</dbReference>
<dbReference type="AlphaFoldDB" id="A0A835ZFZ3"/>
<dbReference type="PANTHER" id="PTHR10826">
    <property type="entry name" value="COMPLEMENT COMPONENT 1"/>
    <property type="match status" value="1"/>
</dbReference>
<dbReference type="Pfam" id="PF02330">
    <property type="entry name" value="MAM33"/>
    <property type="match status" value="1"/>
</dbReference>
<sequence>MIRQAACVLRRGAMVATRATVGSTAPVTRACMTRLAVTGLHQARCASTAVAKLSELGKLLHKEVAEEQHSMEEEDDAELERLRSVVEDKGFEVVSEEGAAYVTLKRTKGGETVTVKFHVQAEVEDEDEEEEEEEEEEGEHEGDDEDEEEEEEGGTAFQVEVTVEKDGKSLVFDCHAADDFYIQEVQFNPRGTPGSDDAHYNDIYRGPAFEELDETLQIAFHKYLDERGVGKDVAAFVCAHADAKEQEEYIRWLQTVRNFVN</sequence>
<protein>
    <submittedName>
        <fullName evidence="2">Mitochondrial glycoprotein</fullName>
    </submittedName>
</protein>
<evidence type="ECO:0000256" key="1">
    <source>
        <dbReference type="SAM" id="MobiDB-lite"/>
    </source>
</evidence>
<organism evidence="2 3">
    <name type="scientific">Tribonema minus</name>
    <dbReference type="NCBI Taxonomy" id="303371"/>
    <lineage>
        <taxon>Eukaryota</taxon>
        <taxon>Sar</taxon>
        <taxon>Stramenopiles</taxon>
        <taxon>Ochrophyta</taxon>
        <taxon>PX clade</taxon>
        <taxon>Xanthophyceae</taxon>
        <taxon>Tribonematales</taxon>
        <taxon>Tribonemataceae</taxon>
        <taxon>Tribonema</taxon>
    </lineage>
</organism>
<accession>A0A835ZFZ3</accession>
<dbReference type="EMBL" id="JAFCMP010000045">
    <property type="protein sequence ID" value="KAG5189799.1"/>
    <property type="molecule type" value="Genomic_DNA"/>
</dbReference>
<dbReference type="InterPro" id="IPR003428">
    <property type="entry name" value="MAM33"/>
</dbReference>
<evidence type="ECO:0000313" key="2">
    <source>
        <dbReference type="EMBL" id="KAG5189799.1"/>
    </source>
</evidence>
<keyword evidence="3" id="KW-1185">Reference proteome</keyword>
<feature type="compositionally biased region" description="Acidic residues" evidence="1">
    <location>
        <begin position="122"/>
        <end position="153"/>
    </location>
</feature>
<proteinExistence type="predicted"/>
<comment type="caution">
    <text evidence="2">The sequence shown here is derived from an EMBL/GenBank/DDBJ whole genome shotgun (WGS) entry which is preliminary data.</text>
</comment>
<reference evidence="2" key="1">
    <citation type="submission" date="2021-02" db="EMBL/GenBank/DDBJ databases">
        <title>First Annotated Genome of the Yellow-green Alga Tribonema minus.</title>
        <authorList>
            <person name="Mahan K.M."/>
        </authorList>
    </citation>
    <scope>NUCLEOTIDE SEQUENCE</scope>
    <source>
        <strain evidence="2">UTEX B ZZ1240</strain>
    </source>
</reference>
<gene>
    <name evidence="2" type="ORF">JKP88DRAFT_267190</name>
</gene>
<evidence type="ECO:0000313" key="3">
    <source>
        <dbReference type="Proteomes" id="UP000664859"/>
    </source>
</evidence>
<dbReference type="GO" id="GO:0005759">
    <property type="term" value="C:mitochondrial matrix"/>
    <property type="evidence" value="ECO:0007669"/>
    <property type="project" value="InterPro"/>
</dbReference>
<dbReference type="PANTHER" id="PTHR10826:SF1">
    <property type="entry name" value="COMPLEMENT COMPONENT 1 Q SUBCOMPONENT-BINDING PROTEIN, MITOCHONDRIAL"/>
    <property type="match status" value="1"/>
</dbReference>
<dbReference type="Proteomes" id="UP000664859">
    <property type="component" value="Unassembled WGS sequence"/>
</dbReference>
<feature type="region of interest" description="Disordered" evidence="1">
    <location>
        <begin position="120"/>
        <end position="154"/>
    </location>
</feature>
<dbReference type="InterPro" id="IPR036561">
    <property type="entry name" value="MAM33_sf"/>
</dbReference>
<dbReference type="OrthoDB" id="278212at2759"/>
<name>A0A835ZFZ3_9STRA</name>
<dbReference type="Gene3D" id="3.10.280.10">
    <property type="entry name" value="Mitochondrial glycoprotein"/>
    <property type="match status" value="1"/>
</dbReference>